<name>A0A4P6FGR8_9MICO</name>
<sequence length="246" mass="26673">MSAARSAPYRRAARGVLRWCFWYTRGLPADVAADRQDELASDLHEHAEWAAERGVSGARLAREIRFRALRGAPADLAWRAARVRAADPVVRFELRADAALTAFLLVIAVAFTALGGFVLVRAVRAVVREDIGDLPSAVVPVAVLTALALAATVLLLRRRSRIAGALVLIVPVVLLLQPAGDLLWRVSASTVVVFFFAPWWTTAAAIASVGLAVCCLAAAAHWWTRQRRTARLARVALTERKALSNV</sequence>
<accession>A0A4P6FGR8</accession>
<gene>
    <name evidence="2" type="ORF">ET445_06545</name>
</gene>
<dbReference type="EMBL" id="CP035491">
    <property type="protein sequence ID" value="QAY73057.1"/>
    <property type="molecule type" value="Genomic_DNA"/>
</dbReference>
<dbReference type="RefSeq" id="WP_129189940.1">
    <property type="nucleotide sequence ID" value="NZ_CP035491.1"/>
</dbReference>
<dbReference type="AlphaFoldDB" id="A0A4P6FGR8"/>
<keyword evidence="3" id="KW-1185">Reference proteome</keyword>
<protein>
    <submittedName>
        <fullName evidence="2">Uncharacterized protein</fullName>
    </submittedName>
</protein>
<organism evidence="2 3">
    <name type="scientific">Agromyces protaetiae</name>
    <dbReference type="NCBI Taxonomy" id="2509455"/>
    <lineage>
        <taxon>Bacteria</taxon>
        <taxon>Bacillati</taxon>
        <taxon>Actinomycetota</taxon>
        <taxon>Actinomycetes</taxon>
        <taxon>Micrococcales</taxon>
        <taxon>Microbacteriaceae</taxon>
        <taxon>Agromyces</taxon>
    </lineage>
</organism>
<keyword evidence="1" id="KW-1133">Transmembrane helix</keyword>
<evidence type="ECO:0000313" key="2">
    <source>
        <dbReference type="EMBL" id="QAY73057.1"/>
    </source>
</evidence>
<evidence type="ECO:0000256" key="1">
    <source>
        <dbReference type="SAM" id="Phobius"/>
    </source>
</evidence>
<proteinExistence type="predicted"/>
<feature type="transmembrane region" description="Helical" evidence="1">
    <location>
        <begin position="199"/>
        <end position="224"/>
    </location>
</feature>
<feature type="transmembrane region" description="Helical" evidence="1">
    <location>
        <begin position="162"/>
        <end position="179"/>
    </location>
</feature>
<dbReference type="Proteomes" id="UP000291259">
    <property type="component" value="Chromosome"/>
</dbReference>
<dbReference type="KEGG" id="agf:ET445_06545"/>
<keyword evidence="1" id="KW-0472">Membrane</keyword>
<reference evidence="2 3" key="1">
    <citation type="submission" date="2019-01" db="EMBL/GenBank/DDBJ databases">
        <title>Genome sequencing of strain FW100M-8.</title>
        <authorList>
            <person name="Heo J."/>
            <person name="Kim S.-J."/>
            <person name="Kim J.-S."/>
            <person name="Hong S.-B."/>
            <person name="Kwon S.-W."/>
        </authorList>
    </citation>
    <scope>NUCLEOTIDE SEQUENCE [LARGE SCALE GENOMIC DNA]</scope>
    <source>
        <strain evidence="2 3">FW100M-8</strain>
    </source>
</reference>
<feature type="transmembrane region" description="Helical" evidence="1">
    <location>
        <begin position="134"/>
        <end position="155"/>
    </location>
</feature>
<feature type="transmembrane region" description="Helical" evidence="1">
    <location>
        <begin position="98"/>
        <end position="122"/>
    </location>
</feature>
<evidence type="ECO:0000313" key="3">
    <source>
        <dbReference type="Proteomes" id="UP000291259"/>
    </source>
</evidence>
<dbReference type="OrthoDB" id="5188921at2"/>
<keyword evidence="1" id="KW-0812">Transmembrane</keyword>